<name>A0ABR1AIE2_POLSC</name>
<protein>
    <submittedName>
        <fullName evidence="1">Uncharacterized protein</fullName>
    </submittedName>
</protein>
<sequence length="106" mass="11377">MASEGESGPSPEVIEIDLIDDVPDGLNSSEVILSRYPPSGWYFPSTGRFAVHHGHRALGYRGDRRPEESGDSNEVVGNELSDVGNVFVCGYHVPCCVVFGPSLVGQ</sequence>
<accession>A0ABR1AIE2</accession>
<evidence type="ECO:0000313" key="2">
    <source>
        <dbReference type="Proteomes" id="UP001359485"/>
    </source>
</evidence>
<reference evidence="1 2" key="1">
    <citation type="submission" date="2023-09" db="EMBL/GenBank/DDBJ databases">
        <title>Genomes of two closely related lineages of the louse Polyplax serrata with different host specificities.</title>
        <authorList>
            <person name="Martinu J."/>
            <person name="Tarabai H."/>
            <person name="Stefka J."/>
            <person name="Hypsa V."/>
        </authorList>
    </citation>
    <scope>NUCLEOTIDE SEQUENCE [LARGE SCALE GENOMIC DNA]</scope>
    <source>
        <strain evidence="1">98ZLc_SE</strain>
    </source>
</reference>
<evidence type="ECO:0000313" key="1">
    <source>
        <dbReference type="EMBL" id="KAK6620130.1"/>
    </source>
</evidence>
<keyword evidence="2" id="KW-1185">Reference proteome</keyword>
<organism evidence="1 2">
    <name type="scientific">Polyplax serrata</name>
    <name type="common">Common mouse louse</name>
    <dbReference type="NCBI Taxonomy" id="468196"/>
    <lineage>
        <taxon>Eukaryota</taxon>
        <taxon>Metazoa</taxon>
        <taxon>Ecdysozoa</taxon>
        <taxon>Arthropoda</taxon>
        <taxon>Hexapoda</taxon>
        <taxon>Insecta</taxon>
        <taxon>Pterygota</taxon>
        <taxon>Neoptera</taxon>
        <taxon>Paraneoptera</taxon>
        <taxon>Psocodea</taxon>
        <taxon>Troctomorpha</taxon>
        <taxon>Phthiraptera</taxon>
        <taxon>Anoplura</taxon>
        <taxon>Polyplacidae</taxon>
        <taxon>Polyplax</taxon>
    </lineage>
</organism>
<gene>
    <name evidence="1" type="ORF">RUM44_006530</name>
</gene>
<proteinExistence type="predicted"/>
<comment type="caution">
    <text evidence="1">The sequence shown here is derived from an EMBL/GenBank/DDBJ whole genome shotgun (WGS) entry which is preliminary data.</text>
</comment>
<dbReference type="EMBL" id="JAWJWF010000048">
    <property type="protein sequence ID" value="KAK6620130.1"/>
    <property type="molecule type" value="Genomic_DNA"/>
</dbReference>
<dbReference type="Proteomes" id="UP001359485">
    <property type="component" value="Unassembled WGS sequence"/>
</dbReference>